<comment type="caution">
    <text evidence="2">The sequence shown here is derived from an EMBL/GenBank/DDBJ whole genome shotgun (WGS) entry which is preliminary data.</text>
</comment>
<dbReference type="AlphaFoldDB" id="A0AAV8SDA1"/>
<reference evidence="2 3" key="1">
    <citation type="submission" date="2021-09" db="EMBL/GenBank/DDBJ databases">
        <title>Genomic insights and catalytic innovation underlie evolution of tropane alkaloids biosynthesis.</title>
        <authorList>
            <person name="Wang Y.-J."/>
            <person name="Tian T."/>
            <person name="Huang J.-P."/>
            <person name="Huang S.-X."/>
        </authorList>
    </citation>
    <scope>NUCLEOTIDE SEQUENCE [LARGE SCALE GENOMIC DNA]</scope>
    <source>
        <strain evidence="2">KIB-2018</strain>
        <tissue evidence="2">Leaf</tissue>
    </source>
</reference>
<evidence type="ECO:0000313" key="3">
    <source>
        <dbReference type="Proteomes" id="UP001159364"/>
    </source>
</evidence>
<feature type="compositionally biased region" description="Basic and acidic residues" evidence="1">
    <location>
        <begin position="97"/>
        <end position="107"/>
    </location>
</feature>
<organism evidence="2 3">
    <name type="scientific">Erythroxylum novogranatense</name>
    <dbReference type="NCBI Taxonomy" id="1862640"/>
    <lineage>
        <taxon>Eukaryota</taxon>
        <taxon>Viridiplantae</taxon>
        <taxon>Streptophyta</taxon>
        <taxon>Embryophyta</taxon>
        <taxon>Tracheophyta</taxon>
        <taxon>Spermatophyta</taxon>
        <taxon>Magnoliopsida</taxon>
        <taxon>eudicotyledons</taxon>
        <taxon>Gunneridae</taxon>
        <taxon>Pentapetalae</taxon>
        <taxon>rosids</taxon>
        <taxon>fabids</taxon>
        <taxon>Malpighiales</taxon>
        <taxon>Erythroxylaceae</taxon>
        <taxon>Erythroxylum</taxon>
    </lineage>
</organism>
<dbReference type="InterPro" id="IPR039884">
    <property type="entry name" value="R3HC1/R3HCL"/>
</dbReference>
<dbReference type="Proteomes" id="UP001159364">
    <property type="component" value="Linkage Group LG11"/>
</dbReference>
<proteinExistence type="predicted"/>
<feature type="region of interest" description="Disordered" evidence="1">
    <location>
        <begin position="93"/>
        <end position="125"/>
    </location>
</feature>
<dbReference type="PANTHER" id="PTHR21678:SF0">
    <property type="entry name" value="C3H1-TYPE DOMAIN-CONTAINING PROTEIN"/>
    <property type="match status" value="1"/>
</dbReference>
<accession>A0AAV8SDA1</accession>
<gene>
    <name evidence="2" type="ORF">K2173_014101</name>
</gene>
<evidence type="ECO:0008006" key="4">
    <source>
        <dbReference type="Google" id="ProtNLM"/>
    </source>
</evidence>
<name>A0AAV8SDA1_9ROSI</name>
<protein>
    <recommendedName>
        <fullName evidence="4">Coiled-coil domain-containing protein R3HCC1L</fullName>
    </recommendedName>
</protein>
<evidence type="ECO:0000313" key="2">
    <source>
        <dbReference type="EMBL" id="KAJ8750186.1"/>
    </source>
</evidence>
<dbReference type="InterPro" id="IPR012677">
    <property type="entry name" value="Nucleotide-bd_a/b_plait_sf"/>
</dbReference>
<evidence type="ECO:0000256" key="1">
    <source>
        <dbReference type="SAM" id="MobiDB-lite"/>
    </source>
</evidence>
<feature type="region of interest" description="Disordered" evidence="1">
    <location>
        <begin position="349"/>
        <end position="377"/>
    </location>
</feature>
<sequence>MEKAEKQPNPNWSEELEDLVAAGDTDGAISLLEAAVSKLENLCLSSSSQSVDLQLASALTELANLYSSKHFSLRSDELLARASILKQQALHPPCDTDDVKRDLKENGGSKSNAASSHGGAVGDGSSTYGNFERSLKPLDDASFNGSSDDDWEAIADRSPNELLSSECLTGVSNISLDDANVQTSHRRGRGTFSYRKNGLYSDNVHEASSVDGVDDADVEQNKQQSVEPKHSKYGTHHVLILADFPPSTRTIDLEKHFEDFRDHGVVIRWVNDTVALAVFRAPPVALEARNQVKFPFTMRILEVDDILMDSISMKDLEPPRQRPRTSARTAQRLIAQGMGLKLPSTAFGSRELKTQEEARRNRIVTRQKMKDDAWGDD</sequence>
<dbReference type="Gene3D" id="3.30.70.330">
    <property type="match status" value="1"/>
</dbReference>
<dbReference type="PANTHER" id="PTHR21678">
    <property type="entry name" value="GROWTH INHIBITION AND DIFFERENTIATION RELATED PROTEIN 88"/>
    <property type="match status" value="1"/>
</dbReference>
<dbReference type="EMBL" id="JAIWQS010000011">
    <property type="protein sequence ID" value="KAJ8750186.1"/>
    <property type="molecule type" value="Genomic_DNA"/>
</dbReference>
<feature type="compositionally biased region" description="Basic and acidic residues" evidence="1">
    <location>
        <begin position="368"/>
        <end position="377"/>
    </location>
</feature>
<feature type="compositionally biased region" description="Basic and acidic residues" evidence="1">
    <location>
        <begin position="350"/>
        <end position="360"/>
    </location>
</feature>
<keyword evidence="3" id="KW-1185">Reference proteome</keyword>